<feature type="chain" id="PRO_5037868985" evidence="1">
    <location>
        <begin position="28"/>
        <end position="1153"/>
    </location>
</feature>
<dbReference type="SMART" id="SM00869">
    <property type="entry name" value="Autotransporter"/>
    <property type="match status" value="1"/>
</dbReference>
<dbReference type="SUPFAM" id="SSF51126">
    <property type="entry name" value="Pectin lyase-like"/>
    <property type="match status" value="1"/>
</dbReference>
<evidence type="ECO:0000313" key="4">
    <source>
        <dbReference type="Proteomes" id="UP000595278"/>
    </source>
</evidence>
<keyword evidence="4" id="KW-1185">Reference proteome</keyword>
<dbReference type="Pfam" id="PF03797">
    <property type="entry name" value="Autotransporter"/>
    <property type="match status" value="1"/>
</dbReference>
<evidence type="ECO:0000259" key="2">
    <source>
        <dbReference type="PROSITE" id="PS51208"/>
    </source>
</evidence>
<dbReference type="PANTHER" id="PTHR11319">
    <property type="entry name" value="G PROTEIN-COUPLED RECEPTOR-RELATED"/>
    <property type="match status" value="1"/>
</dbReference>
<gene>
    <name evidence="3" type="ORF">JHT90_11370</name>
</gene>
<feature type="domain" description="Autotransporter" evidence="2">
    <location>
        <begin position="867"/>
        <end position="1153"/>
    </location>
</feature>
<sequence length="1153" mass="119277">MSFSNIFHKVVLISVVPIFSASLSVKAQVVFTDEDSLRTALQNSATTSGSIQLTPKAKSINITTGIDGSSGASNFILDGQTGRLTGNNTVAIINMGTNAVNSVQNIEINNGNSASTGGALTAGSMSNGIINSAFRNNVSVNGGGAVYIANDLSGGIKTNIHFDSNKTTNGDGGGIYVGNSFSGGIQGVGGDTHFDSNQASGNGGGMYVGNDFSGDISANYFATNSAGGDGGGLYVGNNLDGTLSSYSFFINNTAGGNGAGLYVGGTLATINGAIVNNNTATGSGGGIWTGSITNQVTGNFNDNTATNGSGGALHVDNGDIGGGIINSSFNNNTAGTSGGAINLANGSVTGGVVGSQFTNNKTNTDNGGAINLDNGDITGDINNSSFQSNAAGGDGGAVNITAGNITGSIINSNFTGNTSVGNGGGLNLASGNIDGSINKTNFINNKADGSGGGFAVNGNLAGIDSAEITNNIAGADGGGFSVTGVLNNGITNSNFYRNQSDGDGGAGSIGTLNGGISNSTFSLNSAVNGGALSVDSLNGNINNSTFSFNTASGNGGAIYVANGGTFSLSADAGKSTIFTNNADGSGNASNNSFYFNNGGNMSIIGSGSVFLYDPITVANGNFSLEHATSDSGLFYWGGKNDILGGTADINFSTGATQFRPDYTLVAHNGSQMDVTLGANERFSIYLADRDPNLAIFDYSGASSSSVFNIEAGTTVSSPKSLLAQVGRYLMVKDLDPSQMPTQAELEAINIIHNTNESFKAIFEIIGNDIWLTMEFNPNLAGLSPDGDKAINSIEDWLHNTNEGLTVLTRDFDRIRNDVNSIPPEAAITLGQVSMNTHVKLARNSLDMAFSHCGENNLLLIDKNSKRCEDENFYVWGGYIGSFDQSARNLGGYSGYDARTNGFIGGVTLKFDENWSAGGYAGYTKTDTNFRELSADADSKAGHFGIFGRYSLANGFHTTLDLAYSYHDNDMKRYPGGLAASKGNFKQNIYSVGLELAYDIEPWKNGRLTPFVAGRQVWMHQQCFTEHSGAINAKVQNISTDFFTTNMGARLAQDFAINDKAVVSPNIMLGWRSNYGPKKLTTSASLLSSSGPATAPFEVKSRKQEQNALMMGVGLKTTGILKSGNSWAVNVSYNREEYAHASDDALVVGFEYKF</sequence>
<dbReference type="KEGG" id="eaz:JHT90_11370"/>
<proteinExistence type="predicted"/>
<protein>
    <submittedName>
        <fullName evidence="3">Autotransporter domain-containing protein</fullName>
    </submittedName>
</protein>
<dbReference type="PANTHER" id="PTHR11319:SF35">
    <property type="entry name" value="OUTER MEMBRANE PROTEIN PMPC-RELATED"/>
    <property type="match status" value="1"/>
</dbReference>
<dbReference type="SUPFAM" id="SSF103515">
    <property type="entry name" value="Autotransporter"/>
    <property type="match status" value="1"/>
</dbReference>
<dbReference type="InterPro" id="IPR011050">
    <property type="entry name" value="Pectin_lyase_fold/virulence"/>
</dbReference>
<dbReference type="PROSITE" id="PS51208">
    <property type="entry name" value="AUTOTRANSPORTER"/>
    <property type="match status" value="1"/>
</dbReference>
<dbReference type="Proteomes" id="UP000595278">
    <property type="component" value="Chromosome"/>
</dbReference>
<reference evidence="3 4" key="1">
    <citation type="submission" date="2021-01" db="EMBL/GenBank/DDBJ databases">
        <title>Entomomonas sp. F2A isolated from a house cricket (Acheta domesticus).</title>
        <authorList>
            <person name="Spergser J."/>
            <person name="Busse H.-J."/>
        </authorList>
    </citation>
    <scope>NUCLEOTIDE SEQUENCE [LARGE SCALE GENOMIC DNA]</scope>
    <source>
        <strain evidence="3 4">F2A</strain>
    </source>
</reference>
<dbReference type="RefSeq" id="WP_201091027.1">
    <property type="nucleotide sequence ID" value="NZ_CP067393.1"/>
</dbReference>
<evidence type="ECO:0000313" key="3">
    <source>
        <dbReference type="EMBL" id="QQP84983.1"/>
    </source>
</evidence>
<dbReference type="EMBL" id="CP067393">
    <property type="protein sequence ID" value="QQP84983.1"/>
    <property type="molecule type" value="Genomic_DNA"/>
</dbReference>
<dbReference type="InterPro" id="IPR005546">
    <property type="entry name" value="Autotransporte_beta"/>
</dbReference>
<name>A0A974NEF0_9GAMM</name>
<feature type="signal peptide" evidence="1">
    <location>
        <begin position="1"/>
        <end position="27"/>
    </location>
</feature>
<accession>A0A974NEF0</accession>
<dbReference type="InterPro" id="IPR006626">
    <property type="entry name" value="PbH1"/>
</dbReference>
<organism evidence="3 4">
    <name type="scientific">Entomomonas asaccharolytica</name>
    <dbReference type="NCBI Taxonomy" id="2785331"/>
    <lineage>
        <taxon>Bacteria</taxon>
        <taxon>Pseudomonadati</taxon>
        <taxon>Pseudomonadota</taxon>
        <taxon>Gammaproteobacteria</taxon>
        <taxon>Pseudomonadales</taxon>
        <taxon>Pseudomonadaceae</taxon>
        <taxon>Entomomonas</taxon>
    </lineage>
</organism>
<dbReference type="InterPro" id="IPR036709">
    <property type="entry name" value="Autotransporte_beta_dom_sf"/>
</dbReference>
<keyword evidence="1" id="KW-0732">Signal</keyword>
<evidence type="ECO:0000256" key="1">
    <source>
        <dbReference type="SAM" id="SignalP"/>
    </source>
</evidence>
<dbReference type="AlphaFoldDB" id="A0A974NEF0"/>
<dbReference type="SMART" id="SM00710">
    <property type="entry name" value="PbH1"/>
    <property type="match status" value="10"/>
</dbReference>
<dbReference type="Gene3D" id="2.40.128.130">
    <property type="entry name" value="Autotransporter beta-domain"/>
    <property type="match status" value="1"/>
</dbReference>